<feature type="chain" id="PRO_5040414983" description="Ig-like domain-containing protein" evidence="2">
    <location>
        <begin position="28"/>
        <end position="203"/>
    </location>
</feature>
<dbReference type="PROSITE" id="PS50835">
    <property type="entry name" value="IG_LIKE"/>
    <property type="match status" value="1"/>
</dbReference>
<organism evidence="4 5">
    <name type="scientific">Conger conger</name>
    <name type="common">Conger eel</name>
    <name type="synonym">Muraena conger</name>
    <dbReference type="NCBI Taxonomy" id="82655"/>
    <lineage>
        <taxon>Eukaryota</taxon>
        <taxon>Metazoa</taxon>
        <taxon>Chordata</taxon>
        <taxon>Craniata</taxon>
        <taxon>Vertebrata</taxon>
        <taxon>Euteleostomi</taxon>
        <taxon>Actinopterygii</taxon>
        <taxon>Neopterygii</taxon>
        <taxon>Teleostei</taxon>
        <taxon>Anguilliformes</taxon>
        <taxon>Congridae</taxon>
        <taxon>Conger</taxon>
    </lineage>
</organism>
<evidence type="ECO:0000313" key="5">
    <source>
        <dbReference type="Proteomes" id="UP001152803"/>
    </source>
</evidence>
<name>A0A9Q1DKE9_CONCO</name>
<feature type="domain" description="Ig-like" evidence="3">
    <location>
        <begin position="20"/>
        <end position="146"/>
    </location>
</feature>
<evidence type="ECO:0000256" key="1">
    <source>
        <dbReference type="SAM" id="MobiDB-lite"/>
    </source>
</evidence>
<keyword evidence="5" id="KW-1185">Reference proteome</keyword>
<dbReference type="Proteomes" id="UP001152803">
    <property type="component" value="Unassembled WGS sequence"/>
</dbReference>
<dbReference type="InterPro" id="IPR036179">
    <property type="entry name" value="Ig-like_dom_sf"/>
</dbReference>
<dbReference type="InterPro" id="IPR013783">
    <property type="entry name" value="Ig-like_fold"/>
</dbReference>
<dbReference type="InterPro" id="IPR007110">
    <property type="entry name" value="Ig-like_dom"/>
</dbReference>
<dbReference type="Gene3D" id="2.60.40.10">
    <property type="entry name" value="Immunoglobulins"/>
    <property type="match status" value="1"/>
</dbReference>
<accession>A0A9Q1DKE9</accession>
<dbReference type="SMART" id="SM00409">
    <property type="entry name" value="IG"/>
    <property type="match status" value="1"/>
</dbReference>
<dbReference type="OrthoDB" id="8958081at2759"/>
<evidence type="ECO:0000259" key="3">
    <source>
        <dbReference type="PROSITE" id="PS50835"/>
    </source>
</evidence>
<reference evidence="4" key="1">
    <citation type="journal article" date="2023" name="Science">
        <title>Genome structures resolve the early diversification of teleost fishes.</title>
        <authorList>
            <person name="Parey E."/>
            <person name="Louis A."/>
            <person name="Montfort J."/>
            <person name="Bouchez O."/>
            <person name="Roques C."/>
            <person name="Iampietro C."/>
            <person name="Lluch J."/>
            <person name="Castinel A."/>
            <person name="Donnadieu C."/>
            <person name="Desvignes T."/>
            <person name="Floi Bucao C."/>
            <person name="Jouanno E."/>
            <person name="Wen M."/>
            <person name="Mejri S."/>
            <person name="Dirks R."/>
            <person name="Jansen H."/>
            <person name="Henkel C."/>
            <person name="Chen W.J."/>
            <person name="Zahm M."/>
            <person name="Cabau C."/>
            <person name="Klopp C."/>
            <person name="Thompson A.W."/>
            <person name="Robinson-Rechavi M."/>
            <person name="Braasch I."/>
            <person name="Lecointre G."/>
            <person name="Bobe J."/>
            <person name="Postlethwait J.H."/>
            <person name="Berthelot C."/>
            <person name="Roest Crollius H."/>
            <person name="Guiguen Y."/>
        </authorList>
    </citation>
    <scope>NUCLEOTIDE SEQUENCE</scope>
    <source>
        <strain evidence="4">Concon-B</strain>
    </source>
</reference>
<keyword evidence="2" id="KW-0732">Signal</keyword>
<sequence length="203" mass="21700">MGTPSQTHKLLLLTVFFCGARVSVSVAASTGAVLQPGAPVGSPLTLRCTFTTPTEAQRIRVSWEHCPKPPYLSQGDCRSRSSCLVAANRNSSSLASANESECRDGHVWQVAGPSWSNLTLGKPGVEDSGWYHCTVSMEIPSQKKFNSDGNGTQVVVIAPENPIYSNINPTPKNCCPDTLPKHPYSKRPTNPPKTKGHGLGGSR</sequence>
<proteinExistence type="predicted"/>
<gene>
    <name evidence="4" type="ORF">COCON_G00087820</name>
</gene>
<feature type="region of interest" description="Disordered" evidence="1">
    <location>
        <begin position="175"/>
        <end position="203"/>
    </location>
</feature>
<feature type="signal peptide" evidence="2">
    <location>
        <begin position="1"/>
        <end position="27"/>
    </location>
</feature>
<dbReference type="InterPro" id="IPR003599">
    <property type="entry name" value="Ig_sub"/>
</dbReference>
<comment type="caution">
    <text evidence="4">The sequence shown here is derived from an EMBL/GenBank/DDBJ whole genome shotgun (WGS) entry which is preliminary data.</text>
</comment>
<dbReference type="EMBL" id="JAFJMO010000006">
    <property type="protein sequence ID" value="KAJ8274157.1"/>
    <property type="molecule type" value="Genomic_DNA"/>
</dbReference>
<dbReference type="SUPFAM" id="SSF48726">
    <property type="entry name" value="Immunoglobulin"/>
    <property type="match status" value="1"/>
</dbReference>
<evidence type="ECO:0000313" key="4">
    <source>
        <dbReference type="EMBL" id="KAJ8274157.1"/>
    </source>
</evidence>
<protein>
    <recommendedName>
        <fullName evidence="3">Ig-like domain-containing protein</fullName>
    </recommendedName>
</protein>
<dbReference type="AlphaFoldDB" id="A0A9Q1DKE9"/>
<evidence type="ECO:0000256" key="2">
    <source>
        <dbReference type="SAM" id="SignalP"/>
    </source>
</evidence>